<dbReference type="Pfam" id="PF02945">
    <property type="entry name" value="Endonuclease_7"/>
    <property type="match status" value="1"/>
</dbReference>
<sequence>MTTTKSKPKPKCKDCLAEGIETLRPAPWPGPRCETHRRARQKAVRRKNHGRMVENTYGITETEYEAILAVQGGACAICGRAKGITKRLAVDHDHKLGNTREAVRGLLCTTCNHVVIGRYGPEALRRAIDYLADPPARRVLAAEPAAPVARTEDKAPAAAEVSA</sequence>
<dbReference type="Gene3D" id="3.40.1800.10">
    <property type="entry name" value="His-Me finger endonucleases"/>
    <property type="match status" value="1"/>
</dbReference>
<evidence type="ECO:0000313" key="5">
    <source>
        <dbReference type="Proteomes" id="UP000037962"/>
    </source>
</evidence>
<dbReference type="EMBL" id="LJFO01000024">
    <property type="protein sequence ID" value="KPG02943.1"/>
    <property type="molecule type" value="Genomic_DNA"/>
</dbReference>
<comment type="caution">
    <text evidence="2">The sequence shown here is derived from an EMBL/GenBank/DDBJ whole genome shotgun (WGS) entry which is preliminary data.</text>
</comment>
<keyword evidence="2" id="KW-0378">Hydrolase</keyword>
<proteinExistence type="predicted"/>
<dbReference type="RefSeq" id="WP_043077898.1">
    <property type="nucleotide sequence ID" value="NZ_CP011530.1"/>
</dbReference>
<name>A0A7V8RU32_9MYCO</name>
<dbReference type="GeneID" id="45765885"/>
<dbReference type="OrthoDB" id="581550at2"/>
<dbReference type="EMBL" id="LJFS01000045">
    <property type="protein sequence ID" value="KPG26503.1"/>
    <property type="molecule type" value="Genomic_DNA"/>
</dbReference>
<evidence type="ECO:0000256" key="1">
    <source>
        <dbReference type="SAM" id="MobiDB-lite"/>
    </source>
</evidence>
<keyword evidence="2" id="KW-0255">Endonuclease</keyword>
<feature type="region of interest" description="Disordered" evidence="1">
    <location>
        <begin position="144"/>
        <end position="163"/>
    </location>
</feature>
<dbReference type="SUPFAM" id="SSF54060">
    <property type="entry name" value="His-Me finger endonucleases"/>
    <property type="match status" value="1"/>
</dbReference>
<keyword evidence="2" id="KW-0540">Nuclease</keyword>
<reference evidence="4 5" key="1">
    <citation type="submission" date="2015-09" db="EMBL/GenBank/DDBJ databases">
        <title>Genome Sequences of Mycobacterium immunogenum Isolates, Recuperated from a Chloraminated Drinking Water Distribution System Simulator Subjected to Episodes of Nitrification.</title>
        <authorList>
            <person name="Gomez-Alvarez V."/>
            <person name="Revetta R.P."/>
        </authorList>
    </citation>
    <scope>NUCLEOTIDE SEQUENCE [LARGE SCALE GENOMIC DNA]</scope>
    <source>
        <strain evidence="2 4">H008</strain>
        <strain evidence="3 5">H076</strain>
    </source>
</reference>
<dbReference type="Proteomes" id="UP000037962">
    <property type="component" value="Unassembled WGS sequence"/>
</dbReference>
<evidence type="ECO:0000313" key="4">
    <source>
        <dbReference type="Proteomes" id="UP000037843"/>
    </source>
</evidence>
<organism evidence="2 4">
    <name type="scientific">Mycobacteroides immunogenum</name>
    <dbReference type="NCBI Taxonomy" id="83262"/>
    <lineage>
        <taxon>Bacteria</taxon>
        <taxon>Bacillati</taxon>
        <taxon>Actinomycetota</taxon>
        <taxon>Actinomycetes</taxon>
        <taxon>Mycobacteriales</taxon>
        <taxon>Mycobacteriaceae</taxon>
        <taxon>Mycobacteroides</taxon>
    </lineage>
</organism>
<keyword evidence="5" id="KW-1185">Reference proteome</keyword>
<dbReference type="GO" id="GO:0004519">
    <property type="term" value="F:endonuclease activity"/>
    <property type="evidence" value="ECO:0007669"/>
    <property type="project" value="UniProtKB-KW"/>
</dbReference>
<dbReference type="AlphaFoldDB" id="A0A7V8RU32"/>
<dbReference type="KEGG" id="miz:BAB75_18625"/>
<dbReference type="InterPro" id="IPR038563">
    <property type="entry name" value="Endonuclease_7_sf"/>
</dbReference>
<dbReference type="Proteomes" id="UP000037843">
    <property type="component" value="Unassembled WGS sequence"/>
</dbReference>
<dbReference type="InterPro" id="IPR044925">
    <property type="entry name" value="His-Me_finger_sf"/>
</dbReference>
<evidence type="ECO:0000313" key="2">
    <source>
        <dbReference type="EMBL" id="KPG02943.1"/>
    </source>
</evidence>
<accession>A0A7V8RU32</accession>
<dbReference type="InterPro" id="IPR004211">
    <property type="entry name" value="Endonuclease_7"/>
</dbReference>
<evidence type="ECO:0000313" key="3">
    <source>
        <dbReference type="EMBL" id="KPG26503.1"/>
    </source>
</evidence>
<gene>
    <name evidence="2" type="ORF">AN908_26940</name>
    <name evidence="3" type="ORF">AN912_25115</name>
</gene>
<protein>
    <submittedName>
        <fullName evidence="2">Recombination endonuclease VII</fullName>
    </submittedName>
</protein>